<dbReference type="NCBIfam" id="NF004070">
    <property type="entry name" value="PRK05580.2-2"/>
    <property type="match status" value="1"/>
</dbReference>
<organism evidence="15 16">
    <name type="scientific">Maricaulis maris (strain MCS10)</name>
    <name type="common">Caulobacter maris</name>
    <dbReference type="NCBI Taxonomy" id="394221"/>
    <lineage>
        <taxon>Bacteria</taxon>
        <taxon>Pseudomonadati</taxon>
        <taxon>Pseudomonadota</taxon>
        <taxon>Alphaproteobacteria</taxon>
        <taxon>Maricaulales</taxon>
        <taxon>Maricaulaceae</taxon>
        <taxon>Maricaulis</taxon>
    </lineage>
</organism>
<keyword evidence="9 12" id="KW-0238">DNA-binding</keyword>
<feature type="domain" description="Helicase C-terminal" evidence="14">
    <location>
        <begin position="451"/>
        <end position="629"/>
    </location>
</feature>
<evidence type="ECO:0000313" key="16">
    <source>
        <dbReference type="Proteomes" id="UP000001964"/>
    </source>
</evidence>
<dbReference type="SMART" id="SM00487">
    <property type="entry name" value="DEXDc"/>
    <property type="match status" value="1"/>
</dbReference>
<dbReference type="NCBIfam" id="TIGR00595">
    <property type="entry name" value="priA"/>
    <property type="match status" value="1"/>
</dbReference>
<dbReference type="Gene3D" id="3.40.50.300">
    <property type="entry name" value="P-loop containing nucleotide triphosphate hydrolases"/>
    <property type="match status" value="2"/>
</dbReference>
<dbReference type="EC" id="5.6.2.4" evidence="12"/>
<evidence type="ECO:0000256" key="3">
    <source>
        <dbReference type="ARBA" id="ARBA00022723"/>
    </source>
</evidence>
<dbReference type="InterPro" id="IPR011545">
    <property type="entry name" value="DEAD/DEAH_box_helicase_dom"/>
</dbReference>
<evidence type="ECO:0000256" key="10">
    <source>
        <dbReference type="ARBA" id="ARBA00023235"/>
    </source>
</evidence>
<dbReference type="InterPro" id="IPR042115">
    <property type="entry name" value="PriA_3primeBD_sf"/>
</dbReference>
<dbReference type="InterPro" id="IPR014001">
    <property type="entry name" value="Helicase_ATP-bd"/>
</dbReference>
<dbReference type="GO" id="GO:0006310">
    <property type="term" value="P:DNA recombination"/>
    <property type="evidence" value="ECO:0007669"/>
    <property type="project" value="InterPro"/>
</dbReference>
<dbReference type="GO" id="GO:0008270">
    <property type="term" value="F:zinc ion binding"/>
    <property type="evidence" value="ECO:0007669"/>
    <property type="project" value="UniProtKB-UniRule"/>
</dbReference>
<dbReference type="FunFam" id="3.40.50.300:FF:000489">
    <property type="entry name" value="Primosome assembly protein PriA"/>
    <property type="match status" value="1"/>
</dbReference>
<dbReference type="GO" id="GO:0006269">
    <property type="term" value="P:DNA replication, synthesis of primer"/>
    <property type="evidence" value="ECO:0007669"/>
    <property type="project" value="UniProtKB-KW"/>
</dbReference>
<dbReference type="AlphaFoldDB" id="Q0AKV5"/>
<comment type="similarity">
    <text evidence="12">Belongs to the helicase family. PriA subfamily.</text>
</comment>
<sequence length="727" mass="78864">MPQAPTVTEDSPYRVSILFPLPLPEAFDYLVPPEMCLQPGDHVVAPLGKRAARGVVWAVKPGPGERALKQVEEPAGGAPLPEGTRLFVDWLSRYLVQSPGIVLRSVLRSGDALKPSPTETVYRRGSGEPDRMTDARGRVLDAVEVLHEASAADLAREAGVTASVVKGLAKSGALAELTRPVDPPFGLPDSEREGLTLTMMQAEAAGVLRRLVRAGGFQAALLDGVTGSGKTEVYFEAIAEVLRREPGAQILIMLPEIALTEAVLSRFKARFGVEPALWHSGASPKARRRAWREVAEGRARIVVGARSSLFLPFPKLRMVIVDEEHDPTYKQDEGLPYQGRDLAVVRSKIEGAMVILASATPSLESLSNALAGRYVHVRLAARPGAAVLPEVDTIDLREHPAETGRWLSPPMIEAVRDTLERGEQCLLYLNRRGYAPLVLCRTCGHRMVSPDTQSYLVEHRYTGRLVCHVTGFSMPKPAHCPACNAQDSLTSIGPGVERVAEEAKLTFPDASVEIYSSDSRSGAEIVAAMERGEIDILVGTQIAAKGHNFPGLTLVGVVDADLGLAGGDPRAGERTFQTLVQVAGRAGRADRPGRALLQTHQPEHDAIQALIAGDRDAFLEMEAMVRESLGLPPFGRLAAIGFMSMNPEQVDRVANDYAAKAPNSEGVEIWGPAEPPRAMIRGWHRRRILVRADKEIDISAYLRAWSKRVKTPPSVRVSIDVEPYSFI</sequence>
<keyword evidence="1 12" id="KW-0639">Primosome</keyword>
<keyword evidence="5 12" id="KW-0378">Hydrolase</keyword>
<dbReference type="SUPFAM" id="SSF52540">
    <property type="entry name" value="P-loop containing nucleoside triphosphate hydrolases"/>
    <property type="match status" value="1"/>
</dbReference>
<dbReference type="InterPro" id="IPR027417">
    <property type="entry name" value="P-loop_NTPase"/>
</dbReference>
<dbReference type="GO" id="GO:0016887">
    <property type="term" value="F:ATP hydrolysis activity"/>
    <property type="evidence" value="ECO:0007669"/>
    <property type="project" value="RHEA"/>
</dbReference>
<evidence type="ECO:0000256" key="5">
    <source>
        <dbReference type="ARBA" id="ARBA00022801"/>
    </source>
</evidence>
<evidence type="ECO:0000256" key="1">
    <source>
        <dbReference type="ARBA" id="ARBA00022515"/>
    </source>
</evidence>
<dbReference type="InterPro" id="IPR005259">
    <property type="entry name" value="PriA"/>
</dbReference>
<keyword evidence="10 12" id="KW-0413">Isomerase</keyword>
<dbReference type="PROSITE" id="PS51192">
    <property type="entry name" value="HELICASE_ATP_BIND_1"/>
    <property type="match status" value="1"/>
</dbReference>
<evidence type="ECO:0000256" key="11">
    <source>
        <dbReference type="ARBA" id="ARBA00048988"/>
    </source>
</evidence>
<evidence type="ECO:0000259" key="14">
    <source>
        <dbReference type="PROSITE" id="PS51194"/>
    </source>
</evidence>
<evidence type="ECO:0000256" key="6">
    <source>
        <dbReference type="ARBA" id="ARBA00022806"/>
    </source>
</evidence>
<evidence type="ECO:0000256" key="7">
    <source>
        <dbReference type="ARBA" id="ARBA00022833"/>
    </source>
</evidence>
<dbReference type="RefSeq" id="WP_011644732.1">
    <property type="nucleotide sequence ID" value="NC_008347.1"/>
</dbReference>
<dbReference type="PANTHER" id="PTHR30580">
    <property type="entry name" value="PRIMOSOMAL PROTEIN N"/>
    <property type="match status" value="1"/>
</dbReference>
<evidence type="ECO:0000256" key="12">
    <source>
        <dbReference type="HAMAP-Rule" id="MF_00983"/>
    </source>
</evidence>
<evidence type="ECO:0000259" key="13">
    <source>
        <dbReference type="PROSITE" id="PS51192"/>
    </source>
</evidence>
<dbReference type="HOGENOM" id="CLU_013353_4_0_5"/>
<accession>Q0AKV5</accession>
<dbReference type="Pfam" id="PF00270">
    <property type="entry name" value="DEAD"/>
    <property type="match status" value="1"/>
</dbReference>
<dbReference type="GO" id="GO:1990077">
    <property type="term" value="C:primosome complex"/>
    <property type="evidence" value="ECO:0007669"/>
    <property type="project" value="UniProtKB-UniRule"/>
</dbReference>
<protein>
    <recommendedName>
        <fullName evidence="12">Replication restart protein PriA</fullName>
    </recommendedName>
    <alternativeName>
        <fullName evidence="12">ATP-dependent DNA helicase PriA</fullName>
        <ecNumber evidence="12">5.6.2.4</ecNumber>
    </alternativeName>
    <alternativeName>
        <fullName evidence="12">DNA 3'-5' helicase PriA</fullName>
    </alternativeName>
</protein>
<reference evidence="15 16" key="1">
    <citation type="submission" date="2006-08" db="EMBL/GenBank/DDBJ databases">
        <title>Complete sequence of Maricaulis maris MCS10.</title>
        <authorList>
            <consortium name="US DOE Joint Genome Institute"/>
            <person name="Copeland A."/>
            <person name="Lucas S."/>
            <person name="Lapidus A."/>
            <person name="Barry K."/>
            <person name="Detter J.C."/>
            <person name="Glavina del Rio T."/>
            <person name="Hammon N."/>
            <person name="Israni S."/>
            <person name="Dalin E."/>
            <person name="Tice H."/>
            <person name="Pitluck S."/>
            <person name="Saunders E."/>
            <person name="Brettin T."/>
            <person name="Bruce D."/>
            <person name="Han C."/>
            <person name="Tapia R."/>
            <person name="Gilna P."/>
            <person name="Schmutz J."/>
            <person name="Larimer F."/>
            <person name="Land M."/>
            <person name="Hauser L."/>
            <person name="Kyrpides N."/>
            <person name="Mikhailova N."/>
            <person name="Viollier P."/>
            <person name="Stephens C."/>
            <person name="Richardson P."/>
        </authorList>
    </citation>
    <scope>NUCLEOTIDE SEQUENCE [LARGE SCALE GENOMIC DNA]</scope>
    <source>
        <strain evidence="15 16">MCS10</strain>
    </source>
</reference>
<evidence type="ECO:0000313" key="15">
    <source>
        <dbReference type="EMBL" id="ABI67088.1"/>
    </source>
</evidence>
<dbReference type="Proteomes" id="UP000001964">
    <property type="component" value="Chromosome"/>
</dbReference>
<keyword evidence="3 12" id="KW-0479">Metal-binding</keyword>
<keyword evidence="16" id="KW-1185">Reference proteome</keyword>
<dbReference type="Gene3D" id="3.40.1440.60">
    <property type="entry name" value="PriA, 3(prime) DNA-binding domain"/>
    <property type="match status" value="1"/>
</dbReference>
<dbReference type="Pfam" id="PF17764">
    <property type="entry name" value="PriA_3primeBD"/>
    <property type="match status" value="1"/>
</dbReference>
<keyword evidence="2 12" id="KW-0235">DNA replication</keyword>
<dbReference type="STRING" id="394221.Mmar10_2807"/>
<proteinExistence type="inferred from homology"/>
<dbReference type="CDD" id="cd17929">
    <property type="entry name" value="DEXHc_priA"/>
    <property type="match status" value="1"/>
</dbReference>
<evidence type="ECO:0000256" key="2">
    <source>
        <dbReference type="ARBA" id="ARBA00022705"/>
    </source>
</evidence>
<keyword evidence="8 12" id="KW-0067">ATP-binding</keyword>
<feature type="binding site" evidence="12">
    <location>
        <position position="483"/>
    </location>
    <ligand>
        <name>Zn(2+)</name>
        <dbReference type="ChEBI" id="CHEBI:29105"/>
        <label>1</label>
    </ligand>
</feature>
<dbReference type="Pfam" id="PF00271">
    <property type="entry name" value="Helicase_C"/>
    <property type="match status" value="1"/>
</dbReference>
<dbReference type="HAMAP" id="MF_00983">
    <property type="entry name" value="PriA"/>
    <property type="match status" value="1"/>
</dbReference>
<comment type="function">
    <text evidence="12">Initiates the restart of stalled replication forks, which reloads the replicative helicase on sites other than the origin of replication. Recognizes and binds to abandoned replication forks and remodels them to uncover a helicase loading site. Promotes assembly of the primosome at these replication forks.</text>
</comment>
<comment type="cofactor">
    <cofactor evidence="12">
        <name>Zn(2+)</name>
        <dbReference type="ChEBI" id="CHEBI:29105"/>
    </cofactor>
    <text evidence="12">Binds 2 zinc ions per subunit.</text>
</comment>
<name>Q0AKV5_MARMM</name>
<dbReference type="EMBL" id="CP000449">
    <property type="protein sequence ID" value="ABI67088.1"/>
    <property type="molecule type" value="Genomic_DNA"/>
</dbReference>
<dbReference type="OrthoDB" id="9759544at2"/>
<feature type="binding site" evidence="12">
    <location>
        <position position="440"/>
    </location>
    <ligand>
        <name>Zn(2+)</name>
        <dbReference type="ChEBI" id="CHEBI:29105"/>
        <label>1</label>
    </ligand>
</feature>
<dbReference type="SMART" id="SM00490">
    <property type="entry name" value="HELICc"/>
    <property type="match status" value="1"/>
</dbReference>
<dbReference type="GO" id="GO:0006302">
    <property type="term" value="P:double-strand break repair"/>
    <property type="evidence" value="ECO:0007669"/>
    <property type="project" value="InterPro"/>
</dbReference>
<evidence type="ECO:0000256" key="9">
    <source>
        <dbReference type="ARBA" id="ARBA00023125"/>
    </source>
</evidence>
<evidence type="ECO:0000256" key="4">
    <source>
        <dbReference type="ARBA" id="ARBA00022741"/>
    </source>
</evidence>
<dbReference type="eggNOG" id="COG1198">
    <property type="taxonomic scope" value="Bacteria"/>
</dbReference>
<feature type="domain" description="Helicase ATP-binding" evidence="13">
    <location>
        <begin position="211"/>
        <end position="379"/>
    </location>
</feature>
<dbReference type="InterPro" id="IPR041222">
    <property type="entry name" value="PriA_3primeBD"/>
</dbReference>
<dbReference type="GO" id="GO:0003677">
    <property type="term" value="F:DNA binding"/>
    <property type="evidence" value="ECO:0007669"/>
    <property type="project" value="UniProtKB-UniRule"/>
</dbReference>
<comment type="subunit">
    <text evidence="12">Component of the replication restart primosome.</text>
</comment>
<comment type="catalytic activity">
    <reaction evidence="11 12">
        <text>ATP + H2O = ADP + phosphate + H(+)</text>
        <dbReference type="Rhea" id="RHEA:13065"/>
        <dbReference type="ChEBI" id="CHEBI:15377"/>
        <dbReference type="ChEBI" id="CHEBI:15378"/>
        <dbReference type="ChEBI" id="CHEBI:30616"/>
        <dbReference type="ChEBI" id="CHEBI:43474"/>
        <dbReference type="ChEBI" id="CHEBI:456216"/>
        <dbReference type="EC" id="5.6.2.4"/>
    </reaction>
</comment>
<dbReference type="Pfam" id="PF18074">
    <property type="entry name" value="PriA_C"/>
    <property type="match status" value="1"/>
</dbReference>
<dbReference type="GO" id="GO:0005524">
    <property type="term" value="F:ATP binding"/>
    <property type="evidence" value="ECO:0007669"/>
    <property type="project" value="UniProtKB-UniRule"/>
</dbReference>
<keyword evidence="6 12" id="KW-0347">Helicase</keyword>
<dbReference type="PANTHER" id="PTHR30580:SF0">
    <property type="entry name" value="PRIMOSOMAL PROTEIN N"/>
    <property type="match status" value="1"/>
</dbReference>
<dbReference type="InterPro" id="IPR001650">
    <property type="entry name" value="Helicase_C-like"/>
</dbReference>
<keyword evidence="7 12" id="KW-0862">Zinc</keyword>
<feature type="binding site" evidence="12">
    <location>
        <position position="467"/>
    </location>
    <ligand>
        <name>Zn(2+)</name>
        <dbReference type="ChEBI" id="CHEBI:29105"/>
        <label>2</label>
    </ligand>
</feature>
<gene>
    <name evidence="12" type="primary">priA</name>
    <name evidence="15" type="ordered locus">Mmar10_2807</name>
</gene>
<comment type="catalytic activity">
    <reaction evidence="12">
        <text>Couples ATP hydrolysis with the unwinding of duplex DNA by translocating in the 3'-5' direction.</text>
        <dbReference type="EC" id="5.6.2.4"/>
    </reaction>
</comment>
<dbReference type="KEGG" id="mmr:Mmar10_2807"/>
<dbReference type="InterPro" id="IPR041236">
    <property type="entry name" value="PriA_C"/>
</dbReference>
<feature type="binding site" evidence="12">
    <location>
        <position position="443"/>
    </location>
    <ligand>
        <name>Zn(2+)</name>
        <dbReference type="ChEBI" id="CHEBI:29105"/>
        <label>1</label>
    </ligand>
</feature>
<dbReference type="GO" id="GO:0006270">
    <property type="term" value="P:DNA replication initiation"/>
    <property type="evidence" value="ECO:0007669"/>
    <property type="project" value="TreeGrafter"/>
</dbReference>
<evidence type="ECO:0000256" key="8">
    <source>
        <dbReference type="ARBA" id="ARBA00022840"/>
    </source>
</evidence>
<keyword evidence="4 12" id="KW-0547">Nucleotide-binding</keyword>
<comment type="caution">
    <text evidence="12">Lacks conserved residue(s) required for the propagation of feature annotation.</text>
</comment>
<dbReference type="PROSITE" id="PS51194">
    <property type="entry name" value="HELICASE_CTER"/>
    <property type="match status" value="1"/>
</dbReference>
<feature type="binding site" evidence="12">
    <location>
        <position position="480"/>
    </location>
    <ligand>
        <name>Zn(2+)</name>
        <dbReference type="ChEBI" id="CHEBI:29105"/>
        <label>1</label>
    </ligand>
</feature>
<dbReference type="GO" id="GO:0043138">
    <property type="term" value="F:3'-5' DNA helicase activity"/>
    <property type="evidence" value="ECO:0007669"/>
    <property type="project" value="UniProtKB-EC"/>
</dbReference>